<feature type="domain" description="Phage tail collar" evidence="1">
    <location>
        <begin position="42"/>
        <end position="95"/>
    </location>
</feature>
<keyword evidence="3" id="KW-1185">Reference proteome</keyword>
<dbReference type="RefSeq" id="WP_175396844.1">
    <property type="nucleotide sequence ID" value="NZ_JABMCB010000190.1"/>
</dbReference>
<dbReference type="AlphaFoldDB" id="A0A7Y6EUJ8"/>
<reference evidence="2 3" key="1">
    <citation type="submission" date="2020-05" db="EMBL/GenBank/DDBJ databases">
        <title>Genome Sequencing of Type Strains.</title>
        <authorList>
            <person name="Lemaire J.F."/>
            <person name="Inderbitzin P."/>
            <person name="Gregorio O.A."/>
            <person name="Collins S.B."/>
            <person name="Wespe N."/>
            <person name="Knight-Connoni V."/>
        </authorList>
    </citation>
    <scope>NUCLEOTIDE SEQUENCE [LARGE SCALE GENOMIC DNA]</scope>
    <source>
        <strain evidence="2 3">LMG 21957</strain>
    </source>
</reference>
<dbReference type="Gene3D" id="3.90.1340.10">
    <property type="entry name" value="Phage tail collar domain"/>
    <property type="match status" value="2"/>
</dbReference>
<feature type="domain" description="Phage tail collar" evidence="1">
    <location>
        <begin position="127"/>
        <end position="178"/>
    </location>
</feature>
<evidence type="ECO:0000313" key="3">
    <source>
        <dbReference type="Proteomes" id="UP000526125"/>
    </source>
</evidence>
<dbReference type="InterPro" id="IPR011083">
    <property type="entry name" value="Phage_tail_collar_dom"/>
</dbReference>
<accession>A0A7Y6EUJ8</accession>
<organism evidence="2 3">
    <name type="scientific">Paenibacillus xylanilyticus</name>
    <dbReference type="NCBI Taxonomy" id="248903"/>
    <lineage>
        <taxon>Bacteria</taxon>
        <taxon>Bacillati</taxon>
        <taxon>Bacillota</taxon>
        <taxon>Bacilli</taxon>
        <taxon>Bacillales</taxon>
        <taxon>Paenibacillaceae</taxon>
        <taxon>Paenibacillus</taxon>
    </lineage>
</organism>
<dbReference type="Pfam" id="PF07484">
    <property type="entry name" value="Collar"/>
    <property type="match status" value="2"/>
</dbReference>
<dbReference type="InterPro" id="IPR037053">
    <property type="entry name" value="Phage_tail_collar_dom_sf"/>
</dbReference>
<name>A0A7Y6EUJ8_9BACL</name>
<evidence type="ECO:0000259" key="1">
    <source>
        <dbReference type="Pfam" id="PF07484"/>
    </source>
</evidence>
<proteinExistence type="predicted"/>
<dbReference type="Proteomes" id="UP000526125">
    <property type="component" value="Unassembled WGS sequence"/>
</dbReference>
<evidence type="ECO:0000313" key="2">
    <source>
        <dbReference type="EMBL" id="NUU77182.1"/>
    </source>
</evidence>
<sequence>MSLTLFKKVSVIWLVFLIGLSGLWNNFSVERANAAAVEPYLGEIRLFPYNATPRGWMPARGQTMSISQNNALYSLLGLNFGGDGVRTFSLPNLTNVAPDGMSYYIAINGIFPSREESIYGEGLSVLGEVRLFPYQFTPPGFLAANGQELSTSAYSDLYKMIGTTYGGDGNTTFKLPNLPKIHNNIKYVISTDPTQLAENGTGNEY</sequence>
<gene>
    <name evidence="2" type="ORF">HP552_18360</name>
</gene>
<comment type="caution">
    <text evidence="2">The sequence shown here is derived from an EMBL/GenBank/DDBJ whole genome shotgun (WGS) entry which is preliminary data.</text>
</comment>
<dbReference type="SUPFAM" id="SSF88874">
    <property type="entry name" value="Receptor-binding domain of short tail fibre protein gp12"/>
    <property type="match status" value="2"/>
</dbReference>
<dbReference type="EMBL" id="JABMCB010000190">
    <property type="protein sequence ID" value="NUU77182.1"/>
    <property type="molecule type" value="Genomic_DNA"/>
</dbReference>
<protein>
    <recommendedName>
        <fullName evidence="1">Phage tail collar domain-containing protein</fullName>
    </recommendedName>
</protein>